<proteinExistence type="predicted"/>
<sequence>MALPNFTIDEAYLVGSWLESFFWGIYTLLFAMSMRKIYQQRQQGINKFTTTCLILLYLLASGHMALGLTRLIQGFIIYRDSMGPINYFSSIWYRVNLAKDYLYISNASGILSMVFGDLVVVWRLYVVWGKNVWYALIPFLMCISELVVGYGAVSQWLLPHPDVVETVQWGTTMFTISMVTNIVVTAVIAARICGRLKLTVLVCAAAADRYVSARNQRAMGVEPDGRYNRIILLIVESGAIISATKLTEFTLFNIAPDSGIGGLNAMYILYEIVPHIRKIPPALIRSNQP</sequence>
<name>A0AAD7U1U9_9APHY</name>
<feature type="transmembrane region" description="Helical" evidence="1">
    <location>
        <begin position="173"/>
        <end position="192"/>
    </location>
</feature>
<dbReference type="Proteomes" id="UP001215151">
    <property type="component" value="Unassembled WGS sequence"/>
</dbReference>
<keyword evidence="1" id="KW-0812">Transmembrane</keyword>
<feature type="transmembrane region" description="Helical" evidence="1">
    <location>
        <begin position="53"/>
        <end position="78"/>
    </location>
</feature>
<accession>A0AAD7U1U9</accession>
<reference evidence="2" key="1">
    <citation type="submission" date="2022-11" db="EMBL/GenBank/DDBJ databases">
        <title>Genome Sequence of Cubamyces cubensis.</title>
        <authorList>
            <person name="Buettner E."/>
        </authorList>
    </citation>
    <scope>NUCLEOTIDE SEQUENCE</scope>
    <source>
        <strain evidence="2">MPL-01</strain>
    </source>
</reference>
<gene>
    <name evidence="2" type="ORF">ONZ51_g1346</name>
</gene>
<evidence type="ECO:0000313" key="2">
    <source>
        <dbReference type="EMBL" id="KAJ8496072.1"/>
    </source>
</evidence>
<keyword evidence="3" id="KW-1185">Reference proteome</keyword>
<comment type="caution">
    <text evidence="2">The sequence shown here is derived from an EMBL/GenBank/DDBJ whole genome shotgun (WGS) entry which is preliminary data.</text>
</comment>
<dbReference type="AlphaFoldDB" id="A0AAD7U1U9"/>
<protein>
    <submittedName>
        <fullName evidence="2">Uncharacterized protein</fullName>
    </submittedName>
</protein>
<organism evidence="2 3">
    <name type="scientific">Trametes cubensis</name>
    <dbReference type="NCBI Taxonomy" id="1111947"/>
    <lineage>
        <taxon>Eukaryota</taxon>
        <taxon>Fungi</taxon>
        <taxon>Dikarya</taxon>
        <taxon>Basidiomycota</taxon>
        <taxon>Agaricomycotina</taxon>
        <taxon>Agaricomycetes</taxon>
        <taxon>Polyporales</taxon>
        <taxon>Polyporaceae</taxon>
        <taxon>Trametes</taxon>
    </lineage>
</organism>
<keyword evidence="1" id="KW-0472">Membrane</keyword>
<evidence type="ECO:0000313" key="3">
    <source>
        <dbReference type="Proteomes" id="UP001215151"/>
    </source>
</evidence>
<feature type="transmembrane region" description="Helical" evidence="1">
    <location>
        <begin position="12"/>
        <end position="32"/>
    </location>
</feature>
<feature type="transmembrane region" description="Helical" evidence="1">
    <location>
        <begin position="101"/>
        <end position="125"/>
    </location>
</feature>
<evidence type="ECO:0000256" key="1">
    <source>
        <dbReference type="SAM" id="Phobius"/>
    </source>
</evidence>
<keyword evidence="1" id="KW-1133">Transmembrane helix</keyword>
<feature type="transmembrane region" description="Helical" evidence="1">
    <location>
        <begin position="132"/>
        <end position="153"/>
    </location>
</feature>
<dbReference type="EMBL" id="JAPEVG010000018">
    <property type="protein sequence ID" value="KAJ8496072.1"/>
    <property type="molecule type" value="Genomic_DNA"/>
</dbReference>